<dbReference type="EMBL" id="RJJR01000008">
    <property type="protein sequence ID" value="RNI36115.1"/>
    <property type="molecule type" value="Genomic_DNA"/>
</dbReference>
<dbReference type="RefSeq" id="WP_123120668.1">
    <property type="nucleotide sequence ID" value="NZ_RJJR01000008.1"/>
</dbReference>
<evidence type="ECO:0000256" key="1">
    <source>
        <dbReference type="ARBA" id="ARBA00006479"/>
    </source>
</evidence>
<comment type="similarity">
    <text evidence="1">Belongs to the ROK (NagC/XylR) family.</text>
</comment>
<gene>
    <name evidence="2" type="ORF">EFY79_10505</name>
</gene>
<dbReference type="InterPro" id="IPR043129">
    <property type="entry name" value="ATPase_NBD"/>
</dbReference>
<comment type="caution">
    <text evidence="2">The sequence shown here is derived from an EMBL/GenBank/DDBJ whole genome shotgun (WGS) entry which is preliminary data.</text>
</comment>
<dbReference type="OrthoDB" id="9810372at2"/>
<dbReference type="AlphaFoldDB" id="A0A3M9NF79"/>
<organism evidence="2 3">
    <name type="scientific">Hanamia caeni</name>
    <dbReference type="NCBI Taxonomy" id="2294116"/>
    <lineage>
        <taxon>Bacteria</taxon>
        <taxon>Pseudomonadati</taxon>
        <taxon>Bacteroidota</taxon>
        <taxon>Chitinophagia</taxon>
        <taxon>Chitinophagales</taxon>
        <taxon>Chitinophagaceae</taxon>
        <taxon>Hanamia</taxon>
    </lineage>
</organism>
<evidence type="ECO:0000313" key="3">
    <source>
        <dbReference type="Proteomes" id="UP000267223"/>
    </source>
</evidence>
<accession>A0A3M9NF79</accession>
<proteinExistence type="inferred from homology"/>
<dbReference type="InterPro" id="IPR000600">
    <property type="entry name" value="ROK"/>
</dbReference>
<dbReference type="Proteomes" id="UP000267223">
    <property type="component" value="Unassembled WGS sequence"/>
</dbReference>
<protein>
    <submittedName>
        <fullName evidence="2">ROK family protein</fullName>
    </submittedName>
</protein>
<sequence>MALLGIDLGGTKLAVAVFDEKGSLLYLEKIPLKDAAGQHVGTLITDQIVKLLSRDNSISSVGISVPGIYREKTGTVWAPNIRGWDDYPLLQEVKNVCKEIPVTIDSDRACYILGESWRGNAKACSHAIFLAVGTGIGAGIMIDGNILRGSNHIAGAIGWMALSKPFREEYKNCGCFEHYASGEGIANSMKKIMRDNKDYSGELSAKAIDEITSHDVFVAFENHDWAAKKVIETAIQCWGMAIANLVSLFNPEKIILGGGVFGPAIKLIPAIKEEAAKWAQPISITQVSIEPSALGNDAGVFGAGFLALKNNIR</sequence>
<dbReference type="PANTHER" id="PTHR18964:SF149">
    <property type="entry name" value="BIFUNCTIONAL UDP-N-ACETYLGLUCOSAMINE 2-EPIMERASE_N-ACETYLMANNOSAMINE KINASE"/>
    <property type="match status" value="1"/>
</dbReference>
<dbReference type="Pfam" id="PF00480">
    <property type="entry name" value="ROK"/>
    <property type="match status" value="1"/>
</dbReference>
<dbReference type="Gene3D" id="3.30.420.40">
    <property type="match status" value="2"/>
</dbReference>
<keyword evidence="3" id="KW-1185">Reference proteome</keyword>
<dbReference type="PANTHER" id="PTHR18964">
    <property type="entry name" value="ROK (REPRESSOR, ORF, KINASE) FAMILY"/>
    <property type="match status" value="1"/>
</dbReference>
<name>A0A3M9NF79_9BACT</name>
<evidence type="ECO:0000313" key="2">
    <source>
        <dbReference type="EMBL" id="RNI36115.1"/>
    </source>
</evidence>
<reference evidence="2 3" key="1">
    <citation type="submission" date="2018-11" db="EMBL/GenBank/DDBJ databases">
        <title>Draft genome sequence of Ferruginibacter sp. BO-59.</title>
        <authorList>
            <person name="Im W.T."/>
        </authorList>
    </citation>
    <scope>NUCLEOTIDE SEQUENCE [LARGE SCALE GENOMIC DNA]</scope>
    <source>
        <strain evidence="2 3">BO-59</strain>
    </source>
</reference>
<dbReference type="SUPFAM" id="SSF53067">
    <property type="entry name" value="Actin-like ATPase domain"/>
    <property type="match status" value="1"/>
</dbReference>